<dbReference type="SUPFAM" id="SSF48452">
    <property type="entry name" value="TPR-like"/>
    <property type="match status" value="1"/>
</dbReference>
<dbReference type="CDD" id="cd00093">
    <property type="entry name" value="HTH_XRE"/>
    <property type="match status" value="1"/>
</dbReference>
<dbReference type="InterPro" id="IPR001387">
    <property type="entry name" value="Cro/C1-type_HTH"/>
</dbReference>
<dbReference type="Gene3D" id="1.10.260.40">
    <property type="entry name" value="lambda repressor-like DNA-binding domains"/>
    <property type="match status" value="1"/>
</dbReference>
<dbReference type="PROSITE" id="PS50005">
    <property type="entry name" value="TPR"/>
    <property type="match status" value="1"/>
</dbReference>
<proteinExistence type="predicted"/>
<comment type="caution">
    <text evidence="3">The sequence shown here is derived from an EMBL/GenBank/DDBJ whole genome shotgun (WGS) entry which is preliminary data.</text>
</comment>
<dbReference type="InterPro" id="IPR010982">
    <property type="entry name" value="Lambda_DNA-bd_dom_sf"/>
</dbReference>
<dbReference type="PROSITE" id="PS50943">
    <property type="entry name" value="HTH_CROC1"/>
    <property type="match status" value="1"/>
</dbReference>
<dbReference type="SMART" id="SM00028">
    <property type="entry name" value="TPR"/>
    <property type="match status" value="3"/>
</dbReference>
<dbReference type="InterPro" id="IPR011990">
    <property type="entry name" value="TPR-like_helical_dom_sf"/>
</dbReference>
<dbReference type="SUPFAM" id="SSF47413">
    <property type="entry name" value="lambda repressor-like DNA-binding domains"/>
    <property type="match status" value="1"/>
</dbReference>
<protein>
    <recommendedName>
        <fullName evidence="2">HTH cro/C1-type domain-containing protein</fullName>
    </recommendedName>
</protein>
<dbReference type="Gene3D" id="1.25.40.10">
    <property type="entry name" value="Tetratricopeptide repeat domain"/>
    <property type="match status" value="1"/>
</dbReference>
<evidence type="ECO:0000313" key="4">
    <source>
        <dbReference type="Proteomes" id="UP000838821"/>
    </source>
</evidence>
<name>A0ABM9CP94_9BACL</name>
<feature type="domain" description="HTH cro/C1-type" evidence="2">
    <location>
        <begin position="7"/>
        <end position="62"/>
    </location>
</feature>
<keyword evidence="4" id="KW-1185">Reference proteome</keyword>
<gene>
    <name evidence="3" type="ORF">PAECIP111891_05009</name>
</gene>
<evidence type="ECO:0000313" key="3">
    <source>
        <dbReference type="EMBL" id="CAH1220375.1"/>
    </source>
</evidence>
<dbReference type="Proteomes" id="UP000838821">
    <property type="component" value="Unassembled WGS sequence"/>
</dbReference>
<evidence type="ECO:0000259" key="2">
    <source>
        <dbReference type="PROSITE" id="PS50943"/>
    </source>
</evidence>
<feature type="repeat" description="TPR" evidence="1">
    <location>
        <begin position="261"/>
        <end position="294"/>
    </location>
</feature>
<dbReference type="EMBL" id="CAKMMW010000019">
    <property type="protein sequence ID" value="CAH1220375.1"/>
    <property type="molecule type" value="Genomic_DNA"/>
</dbReference>
<organism evidence="3 4">
    <name type="scientific">Paenibacillus allorhizoplanae</name>
    <dbReference type="NCBI Taxonomy" id="2905648"/>
    <lineage>
        <taxon>Bacteria</taxon>
        <taxon>Bacillati</taxon>
        <taxon>Bacillota</taxon>
        <taxon>Bacilli</taxon>
        <taxon>Bacillales</taxon>
        <taxon>Paenibacillaceae</taxon>
        <taxon>Paenibacillus</taxon>
    </lineage>
</organism>
<evidence type="ECO:0000256" key="1">
    <source>
        <dbReference type="PROSITE-ProRule" id="PRU00339"/>
    </source>
</evidence>
<dbReference type="InterPro" id="IPR019734">
    <property type="entry name" value="TPR_rpt"/>
</dbReference>
<dbReference type="RefSeq" id="WP_236291130.1">
    <property type="nucleotide sequence ID" value="NZ_CAKMMW010000019.1"/>
</dbReference>
<sequence>MYEGKIIKFYREKSQLTQEQLGRGICSDTHISKIERGSTEYSPEIITFLSKRLQIDISLEAIRLKNIRTRLHYWHDVIIEQLFEEMAMLYEELEQEPLIQLSDYQPLYNLLKARYYLMHNQADKAYKVIKIFHKDVQQLPLYESNLYKHVMGMYYMAKQEYLKAIDTLTAIVHEDYNNPEYYYHLASAYHAIQSPVMAYFYAEKSLAFFKGINSFLRIIDAEMLMLIQVKDEKSRDFKETIRRFEKLIQSCDICQAPVRKARVLHNLAYEYMRRENYKLASKYYQQSMNLKEKKTGGYLLSLEGYIRSCLHGNLLPSEELMQITKDGLALAKKLKEIFYMHLLQLLLLLIQNREQEYHLYLSDIALPKFRESGNTYLIQNSEKELFAFYMKTNQPDKALEIANIVLNKVN</sequence>
<dbReference type="SMART" id="SM00530">
    <property type="entry name" value="HTH_XRE"/>
    <property type="match status" value="1"/>
</dbReference>
<keyword evidence="1" id="KW-0802">TPR repeat</keyword>
<dbReference type="Pfam" id="PF01381">
    <property type="entry name" value="HTH_3"/>
    <property type="match status" value="1"/>
</dbReference>
<accession>A0ABM9CP94</accession>
<reference evidence="3" key="1">
    <citation type="submission" date="2022-01" db="EMBL/GenBank/DDBJ databases">
        <authorList>
            <person name="Criscuolo A."/>
        </authorList>
    </citation>
    <scope>NUCLEOTIDE SEQUENCE</scope>
    <source>
        <strain evidence="3">CIP111891</strain>
    </source>
</reference>